<comment type="caution">
    <text evidence="1">The sequence shown here is derived from an EMBL/GenBank/DDBJ whole genome shotgun (WGS) entry which is preliminary data.</text>
</comment>
<keyword evidence="2" id="KW-1185">Reference proteome</keyword>
<protein>
    <submittedName>
        <fullName evidence="1">Uncharacterized protein</fullName>
    </submittedName>
</protein>
<feature type="non-terminal residue" evidence="1">
    <location>
        <position position="186"/>
    </location>
</feature>
<gene>
    <name evidence="1" type="ORF">LOK49_LG08G00687</name>
</gene>
<evidence type="ECO:0000313" key="1">
    <source>
        <dbReference type="EMBL" id="KAI8004692.1"/>
    </source>
</evidence>
<reference evidence="1 2" key="1">
    <citation type="journal article" date="2022" name="Plant J.">
        <title>Chromosome-level genome of Camellia lanceoleosa provides a valuable resource for understanding genome evolution and self-incompatibility.</title>
        <authorList>
            <person name="Gong W."/>
            <person name="Xiao S."/>
            <person name="Wang L."/>
            <person name="Liao Z."/>
            <person name="Chang Y."/>
            <person name="Mo W."/>
            <person name="Hu G."/>
            <person name="Li W."/>
            <person name="Zhao G."/>
            <person name="Zhu H."/>
            <person name="Hu X."/>
            <person name="Ji K."/>
            <person name="Xiang X."/>
            <person name="Song Q."/>
            <person name="Yuan D."/>
            <person name="Jin S."/>
            <person name="Zhang L."/>
        </authorList>
    </citation>
    <scope>NUCLEOTIDE SEQUENCE [LARGE SCALE GENOMIC DNA]</scope>
    <source>
        <strain evidence="1">SQ_2022a</strain>
    </source>
</reference>
<sequence>MGISKTEINLRRLLATASHQQNQAKLIHYVATLREQLEQLVEERTSDGLPSFKSSVNDYSRRLKPLCQIVGFCETLHYFIFHKESPLKAVGESSIPISPELRRRFVAPSNIEDRPHDSVVTDYSAPVKLDAISFVIITADTSILLILIPSSIKKLQDDLTDEMVGLAQQLKESSLMMSQSLENTEK</sequence>
<name>A0ACC0GW89_9ERIC</name>
<organism evidence="1 2">
    <name type="scientific">Camellia lanceoleosa</name>
    <dbReference type="NCBI Taxonomy" id="1840588"/>
    <lineage>
        <taxon>Eukaryota</taxon>
        <taxon>Viridiplantae</taxon>
        <taxon>Streptophyta</taxon>
        <taxon>Embryophyta</taxon>
        <taxon>Tracheophyta</taxon>
        <taxon>Spermatophyta</taxon>
        <taxon>Magnoliopsida</taxon>
        <taxon>eudicotyledons</taxon>
        <taxon>Gunneridae</taxon>
        <taxon>Pentapetalae</taxon>
        <taxon>asterids</taxon>
        <taxon>Ericales</taxon>
        <taxon>Theaceae</taxon>
        <taxon>Camellia</taxon>
    </lineage>
</organism>
<evidence type="ECO:0000313" key="2">
    <source>
        <dbReference type="Proteomes" id="UP001060215"/>
    </source>
</evidence>
<dbReference type="Proteomes" id="UP001060215">
    <property type="component" value="Chromosome 9"/>
</dbReference>
<dbReference type="EMBL" id="CM045766">
    <property type="protein sequence ID" value="KAI8004692.1"/>
    <property type="molecule type" value="Genomic_DNA"/>
</dbReference>
<accession>A0ACC0GW89</accession>
<proteinExistence type="predicted"/>